<evidence type="ECO:0000313" key="1">
    <source>
        <dbReference type="EMBL" id="CAG8854249.1"/>
    </source>
</evidence>
<sequence>SPNPELADRNTWSESQDFFESYCSDAKVQAKYNFELSFNWLLLE</sequence>
<protein>
    <submittedName>
        <fullName evidence="1">34381_t:CDS:1</fullName>
    </submittedName>
</protein>
<proteinExistence type="predicted"/>
<reference evidence="1 2" key="1">
    <citation type="submission" date="2021-06" db="EMBL/GenBank/DDBJ databases">
        <authorList>
            <person name="Kallberg Y."/>
            <person name="Tangrot J."/>
            <person name="Rosling A."/>
        </authorList>
    </citation>
    <scope>NUCLEOTIDE SEQUENCE [LARGE SCALE GENOMIC DNA]</scope>
    <source>
        <strain evidence="1 2">120-4 pot B 10/14</strain>
    </source>
</reference>
<feature type="non-terminal residue" evidence="1">
    <location>
        <position position="44"/>
    </location>
</feature>
<dbReference type="Proteomes" id="UP000789901">
    <property type="component" value="Unassembled WGS sequence"/>
</dbReference>
<dbReference type="EMBL" id="CAJVQB010135234">
    <property type="protein sequence ID" value="CAG8854249.1"/>
    <property type="molecule type" value="Genomic_DNA"/>
</dbReference>
<evidence type="ECO:0000313" key="2">
    <source>
        <dbReference type="Proteomes" id="UP000789901"/>
    </source>
</evidence>
<feature type="non-terminal residue" evidence="1">
    <location>
        <position position="1"/>
    </location>
</feature>
<accession>A0ABN7XJU8</accession>
<name>A0ABN7XJU8_GIGMA</name>
<gene>
    <name evidence="1" type="ORF">GMARGA_LOCUS43070</name>
</gene>
<comment type="caution">
    <text evidence="1">The sequence shown here is derived from an EMBL/GenBank/DDBJ whole genome shotgun (WGS) entry which is preliminary data.</text>
</comment>
<organism evidence="1 2">
    <name type="scientific">Gigaspora margarita</name>
    <dbReference type="NCBI Taxonomy" id="4874"/>
    <lineage>
        <taxon>Eukaryota</taxon>
        <taxon>Fungi</taxon>
        <taxon>Fungi incertae sedis</taxon>
        <taxon>Mucoromycota</taxon>
        <taxon>Glomeromycotina</taxon>
        <taxon>Glomeromycetes</taxon>
        <taxon>Diversisporales</taxon>
        <taxon>Gigasporaceae</taxon>
        <taxon>Gigaspora</taxon>
    </lineage>
</organism>
<keyword evidence="2" id="KW-1185">Reference proteome</keyword>